<protein>
    <recommendedName>
        <fullName evidence="3">Type II toxin-antitoxin system RelE/ParE family toxin</fullName>
    </recommendedName>
</protein>
<gene>
    <name evidence="1" type="ORF">COT65_01640</name>
</gene>
<accession>A0A2H0WMT6</accession>
<sequence length="112" mass="13160">MPKWEVVYFQSARGEKFVKSFIDEQSLKAKGKYVGMIGFLSEYGPFLTERYTKKIRHDLYEIRITGREQLRVPYTVRGNKIILLHAFKKKTQKVPPKEIQVALSRLMTLNAH</sequence>
<name>A0A2H0WMT6_9BACT</name>
<reference evidence="2" key="1">
    <citation type="submission" date="2017-09" db="EMBL/GenBank/DDBJ databases">
        <title>Depth-based differentiation of microbial function through sediment-hosted aquifers and enrichment of novel symbionts in the deep terrestrial subsurface.</title>
        <authorList>
            <person name="Probst A.J."/>
            <person name="Ladd B."/>
            <person name="Jarett J.K."/>
            <person name="Geller-Mcgrath D.E."/>
            <person name="Sieber C.M.K."/>
            <person name="Emerson J.B."/>
            <person name="Anantharaman K."/>
            <person name="Thomas B.C."/>
            <person name="Malmstrom R."/>
            <person name="Stieglmeier M."/>
            <person name="Klingl A."/>
            <person name="Woyke T."/>
            <person name="Ryan C.M."/>
            <person name="Banfield J.F."/>
        </authorList>
    </citation>
    <scope>NUCLEOTIDE SEQUENCE [LARGE SCALE GENOMIC DNA]</scope>
</reference>
<evidence type="ECO:0000313" key="1">
    <source>
        <dbReference type="EMBL" id="PIS13925.1"/>
    </source>
</evidence>
<proteinExistence type="predicted"/>
<evidence type="ECO:0008006" key="3">
    <source>
        <dbReference type="Google" id="ProtNLM"/>
    </source>
</evidence>
<evidence type="ECO:0000313" key="2">
    <source>
        <dbReference type="Proteomes" id="UP000230033"/>
    </source>
</evidence>
<dbReference type="InterPro" id="IPR009241">
    <property type="entry name" value="HigB-like"/>
</dbReference>
<dbReference type="EMBL" id="PEZJ01000020">
    <property type="protein sequence ID" value="PIS13925.1"/>
    <property type="molecule type" value="Genomic_DNA"/>
</dbReference>
<dbReference type="AlphaFoldDB" id="A0A2H0WMT6"/>
<comment type="caution">
    <text evidence="1">The sequence shown here is derived from an EMBL/GenBank/DDBJ whole genome shotgun (WGS) entry which is preliminary data.</text>
</comment>
<dbReference type="Proteomes" id="UP000230033">
    <property type="component" value="Unassembled WGS sequence"/>
</dbReference>
<dbReference type="Pfam" id="PF05973">
    <property type="entry name" value="Gp49"/>
    <property type="match status" value="1"/>
</dbReference>
<organism evidence="1 2">
    <name type="scientific">Candidatus Shapirobacteria bacterium CG09_land_8_20_14_0_10_47_13</name>
    <dbReference type="NCBI Taxonomy" id="1974481"/>
    <lineage>
        <taxon>Bacteria</taxon>
        <taxon>Candidatus Shapironibacteriota</taxon>
    </lineage>
</organism>